<dbReference type="InterPro" id="IPR009078">
    <property type="entry name" value="Ferritin-like_SF"/>
</dbReference>
<evidence type="ECO:0000313" key="3">
    <source>
        <dbReference type="Proteomes" id="UP001595799"/>
    </source>
</evidence>
<organism evidence="2 3">
    <name type="scientific">Fodinicurvata halophila</name>
    <dbReference type="NCBI Taxonomy" id="1419723"/>
    <lineage>
        <taxon>Bacteria</taxon>
        <taxon>Pseudomonadati</taxon>
        <taxon>Pseudomonadota</taxon>
        <taxon>Alphaproteobacteria</taxon>
        <taxon>Rhodospirillales</taxon>
        <taxon>Rhodovibrionaceae</taxon>
        <taxon>Fodinicurvata</taxon>
    </lineage>
</organism>
<accession>A0ABV8UIY5</accession>
<dbReference type="PIRSF" id="PIRSF012318">
    <property type="entry name" value="UCP012318"/>
    <property type="match status" value="1"/>
</dbReference>
<protein>
    <submittedName>
        <fullName evidence="2">Ferritin-like domain-containing protein</fullName>
    </submittedName>
</protein>
<dbReference type="Proteomes" id="UP001595799">
    <property type="component" value="Unassembled WGS sequence"/>
</dbReference>
<dbReference type="Gene3D" id="1.20.1260.10">
    <property type="match status" value="1"/>
</dbReference>
<reference evidence="3" key="1">
    <citation type="journal article" date="2019" name="Int. J. Syst. Evol. Microbiol.">
        <title>The Global Catalogue of Microorganisms (GCM) 10K type strain sequencing project: providing services to taxonomists for standard genome sequencing and annotation.</title>
        <authorList>
            <consortium name="The Broad Institute Genomics Platform"/>
            <consortium name="The Broad Institute Genome Sequencing Center for Infectious Disease"/>
            <person name="Wu L."/>
            <person name="Ma J."/>
        </authorList>
    </citation>
    <scope>NUCLEOTIDE SEQUENCE [LARGE SCALE GENOMIC DNA]</scope>
    <source>
        <strain evidence="3">CECT 8472</strain>
    </source>
</reference>
<dbReference type="RefSeq" id="WP_382421568.1">
    <property type="nucleotide sequence ID" value="NZ_JBHSCW010000003.1"/>
</dbReference>
<feature type="compositionally biased region" description="Basic and acidic residues" evidence="1">
    <location>
        <begin position="23"/>
        <end position="41"/>
    </location>
</feature>
<dbReference type="EMBL" id="JBHSCW010000003">
    <property type="protein sequence ID" value="MFC4351232.1"/>
    <property type="molecule type" value="Genomic_DNA"/>
</dbReference>
<feature type="region of interest" description="Disordered" evidence="1">
    <location>
        <begin position="23"/>
        <end position="63"/>
    </location>
</feature>
<dbReference type="Pfam" id="PF04305">
    <property type="entry name" value="DUF455"/>
    <property type="match status" value="1"/>
</dbReference>
<keyword evidence="3" id="KW-1185">Reference proteome</keyword>
<dbReference type="InterPro" id="IPR012347">
    <property type="entry name" value="Ferritin-like"/>
</dbReference>
<dbReference type="InterPro" id="IPR007402">
    <property type="entry name" value="DUF455"/>
</dbReference>
<dbReference type="PANTHER" id="PTHR42782:SF4">
    <property type="entry name" value="DUF455 DOMAIN-CONTAINING PROTEIN"/>
    <property type="match status" value="1"/>
</dbReference>
<name>A0ABV8UIY5_9PROT</name>
<dbReference type="SUPFAM" id="SSF47240">
    <property type="entry name" value="Ferritin-like"/>
    <property type="match status" value="1"/>
</dbReference>
<evidence type="ECO:0000313" key="2">
    <source>
        <dbReference type="EMBL" id="MFC4351232.1"/>
    </source>
</evidence>
<evidence type="ECO:0000256" key="1">
    <source>
        <dbReference type="SAM" id="MobiDB-lite"/>
    </source>
</evidence>
<comment type="caution">
    <text evidence="2">The sequence shown here is derived from an EMBL/GenBank/DDBJ whole genome shotgun (WGS) entry which is preliminary data.</text>
</comment>
<gene>
    <name evidence="2" type="ORF">ACFOW6_06700</name>
</gene>
<dbReference type="CDD" id="cd00657">
    <property type="entry name" value="Ferritin_like"/>
    <property type="match status" value="1"/>
</dbReference>
<dbReference type="PANTHER" id="PTHR42782">
    <property type="entry name" value="SI:CH73-314G15.3"/>
    <property type="match status" value="1"/>
</dbReference>
<proteinExistence type="predicted"/>
<sequence length="268" mass="29604">MSAQALAAGAVRILNTPSAEEKARAGRRLAADWRDSEERKIGLAQPPRRPARPEYPALRPPREVPRRKIGPAVEGRIALLHALAHIELNAIDLAWDIVARFSGSALPESFHDDWVHIADEESKHYLLLSERLKQLGSYYGALPAHDGLWQASEETAGDLLARLAVVPMVLEARGLDVTPDMIRKLEQAGDKDSAAVLEVIYQEEIGHVAVGRKWFEWLCAQQGKEPVGTWQELVSCHFRGPLKPPFNAEGRAQAGFPACYYEPLAGTT</sequence>
<dbReference type="InterPro" id="IPR011197">
    <property type="entry name" value="UCP012318"/>
</dbReference>